<dbReference type="InterPro" id="IPR042268">
    <property type="entry name" value="BamC_C"/>
</dbReference>
<gene>
    <name evidence="1" type="primary">bamC</name>
    <name evidence="1" type="ORF">GCM10023338_01430</name>
</gene>
<dbReference type="RefSeq" id="WP_077925965.1">
    <property type="nucleotide sequence ID" value="NZ_BAABKE010000001.1"/>
</dbReference>
<dbReference type="Gene3D" id="3.30.310.170">
    <property type="entry name" value="Outer membrane protein assembly factor BamC"/>
    <property type="match status" value="1"/>
</dbReference>
<dbReference type="Pfam" id="PF06804">
    <property type="entry name" value="Lipoprotein_18"/>
    <property type="match status" value="1"/>
</dbReference>
<keyword evidence="2" id="KW-1185">Reference proteome</keyword>
<name>A0ABP9MAY2_9GAMM</name>
<accession>A0ABP9MAY2</accession>
<dbReference type="EMBL" id="BAABKE010000001">
    <property type="protein sequence ID" value="GAA5093886.1"/>
    <property type="molecule type" value="Genomic_DNA"/>
</dbReference>
<dbReference type="PROSITE" id="PS51257">
    <property type="entry name" value="PROKAR_LIPOPROTEIN"/>
    <property type="match status" value="1"/>
</dbReference>
<proteinExistence type="predicted"/>
<dbReference type="Proteomes" id="UP001500631">
    <property type="component" value="Unassembled WGS sequence"/>
</dbReference>
<evidence type="ECO:0000313" key="2">
    <source>
        <dbReference type="Proteomes" id="UP001500631"/>
    </source>
</evidence>
<protein>
    <submittedName>
        <fullName evidence="1">Outer membrane protein assembly factor BamC</fullName>
    </submittedName>
</protein>
<comment type="caution">
    <text evidence="1">The sequence shown here is derived from an EMBL/GenBank/DDBJ whole genome shotgun (WGS) entry which is preliminary data.</text>
</comment>
<sequence>MKYNKALIGGLAGLIVLSGCSTNSIQPKGRLDYLQASSVNPLELPPDLVGRGGNVDSNNRTTQMLSDYQKQANNRNNMSNRVLVSSDAVRIERSGDTRWIATTLPAEYVWSRSVQLFQEVGLPIEIQNPEAGILESGWAENRADVPDSWIRQLLKSAMDNVFSSPTRDKFRIRLERGGKGEVLVYVTHYGMKDQTSGRDNEFHTWVDRPRDSELEAEMISRLAAKLGVANPKEVKSASSMIMEETANGVVINRPLDTVWIQVGNILDDGATFKIESQNSNEYSYMVLQRDPNKTKGGGLKFWQEKESIYYRFNVTMSADGKNRTTINIESLDRMPNSEIMQRLRTSLH</sequence>
<evidence type="ECO:0000313" key="1">
    <source>
        <dbReference type="EMBL" id="GAA5093886.1"/>
    </source>
</evidence>
<dbReference type="InterPro" id="IPR010653">
    <property type="entry name" value="NlpB/DapX"/>
</dbReference>
<reference evidence="2" key="1">
    <citation type="journal article" date="2019" name="Int. J. Syst. Evol. Microbiol.">
        <title>The Global Catalogue of Microorganisms (GCM) 10K type strain sequencing project: providing services to taxonomists for standard genome sequencing and annotation.</title>
        <authorList>
            <consortium name="The Broad Institute Genomics Platform"/>
            <consortium name="The Broad Institute Genome Sequencing Center for Infectious Disease"/>
            <person name="Wu L."/>
            <person name="Ma J."/>
        </authorList>
    </citation>
    <scope>NUCLEOTIDE SEQUENCE [LARGE SCALE GENOMIC DNA]</scope>
    <source>
        <strain evidence="2">JCM 18424</strain>
    </source>
</reference>
<organism evidence="1 2">
    <name type="scientific">Wohlfahrtiimonas larvae</name>
    <dbReference type="NCBI Taxonomy" id="1157986"/>
    <lineage>
        <taxon>Bacteria</taxon>
        <taxon>Pseudomonadati</taxon>
        <taxon>Pseudomonadota</taxon>
        <taxon>Gammaproteobacteria</taxon>
        <taxon>Cardiobacteriales</taxon>
        <taxon>Ignatzschineriaceae</taxon>
        <taxon>Wohlfahrtiimonas</taxon>
    </lineage>
</organism>